<dbReference type="InterPro" id="IPR027417">
    <property type="entry name" value="P-loop_NTPase"/>
</dbReference>
<gene>
    <name evidence="2" type="ORF">DFQ12_2494</name>
</gene>
<dbReference type="Gene3D" id="3.40.50.300">
    <property type="entry name" value="P-loop containing nucleotide triphosphate hydrolases"/>
    <property type="match status" value="1"/>
</dbReference>
<evidence type="ECO:0000313" key="2">
    <source>
        <dbReference type="EMBL" id="RKE57603.1"/>
    </source>
</evidence>
<protein>
    <submittedName>
        <fullName evidence="2">Putative ATPase</fullName>
    </submittedName>
</protein>
<dbReference type="Proteomes" id="UP000286246">
    <property type="component" value="Unassembled WGS sequence"/>
</dbReference>
<sequence>MDQTNYFIVLTGGPGVGKTTLLNELQKQGYRTVPEDARRIIKEQLDSNGDGLPWKNRQYYATLMLAASTNSFLHELQESATDPGYVFFDRGIPDTLAYIEMENLIIEESLLAEAKAHRYYKKIFILPPWQEIYETDNERKQTWEEAEATFNQMKNVYEQLGYEVVEIPKTTVEQRYQFILDALRSTDY</sequence>
<dbReference type="RefSeq" id="WP_120259145.1">
    <property type="nucleotide sequence ID" value="NZ_RAPY01000001.1"/>
</dbReference>
<evidence type="ECO:0000313" key="3">
    <source>
        <dbReference type="Proteomes" id="UP000286246"/>
    </source>
</evidence>
<proteinExistence type="predicted"/>
<evidence type="ECO:0000259" key="1">
    <source>
        <dbReference type="Pfam" id="PF13521"/>
    </source>
</evidence>
<comment type="caution">
    <text evidence="2">The sequence shown here is derived from an EMBL/GenBank/DDBJ whole genome shotgun (WGS) entry which is preliminary data.</text>
</comment>
<dbReference type="Pfam" id="PF13521">
    <property type="entry name" value="AAA_28"/>
    <property type="match status" value="1"/>
</dbReference>
<dbReference type="EMBL" id="RAPY01000001">
    <property type="protein sequence ID" value="RKE57603.1"/>
    <property type="molecule type" value="Genomic_DNA"/>
</dbReference>
<name>A0A420BLH6_SPHD1</name>
<organism evidence="2 3">
    <name type="scientific">Sphingobacterium detergens</name>
    <dbReference type="NCBI Taxonomy" id="1145106"/>
    <lineage>
        <taxon>Bacteria</taxon>
        <taxon>Pseudomonadati</taxon>
        <taxon>Bacteroidota</taxon>
        <taxon>Sphingobacteriia</taxon>
        <taxon>Sphingobacteriales</taxon>
        <taxon>Sphingobacteriaceae</taxon>
        <taxon>Sphingobacterium</taxon>
    </lineage>
</organism>
<feature type="domain" description="NadR/Ttd14 AAA" evidence="1">
    <location>
        <begin position="8"/>
        <end position="175"/>
    </location>
</feature>
<accession>A0A420BLH6</accession>
<reference evidence="2 3" key="1">
    <citation type="submission" date="2018-09" db="EMBL/GenBank/DDBJ databases">
        <title>Genomic Encyclopedia of Type Strains, Phase III (KMG-III): the genomes of soil and plant-associated and newly described type strains.</title>
        <authorList>
            <person name="Whitman W."/>
        </authorList>
    </citation>
    <scope>NUCLEOTIDE SEQUENCE [LARGE SCALE GENOMIC DNA]</scope>
    <source>
        <strain evidence="2 3">CECT 7938</strain>
    </source>
</reference>
<dbReference type="AlphaFoldDB" id="A0A420BLH6"/>
<dbReference type="OrthoDB" id="5638848at2"/>
<dbReference type="SUPFAM" id="SSF52540">
    <property type="entry name" value="P-loop containing nucleoside triphosphate hydrolases"/>
    <property type="match status" value="1"/>
</dbReference>
<dbReference type="InterPro" id="IPR038727">
    <property type="entry name" value="NadR/Ttd14_AAA_dom"/>
</dbReference>
<keyword evidence="3" id="KW-1185">Reference proteome</keyword>